<dbReference type="OrthoDB" id="24867at10239"/>
<gene>
    <name evidence="1" type="ORF">Phi17:1_gp44</name>
</gene>
<organism evidence="1 2">
    <name type="scientific">Cellulophaga phage phi17:1</name>
    <dbReference type="NCBI Taxonomy" id="1327980"/>
    <lineage>
        <taxon>Viruses</taxon>
        <taxon>Duplodnaviria</taxon>
        <taxon>Heunggongvirae</taxon>
        <taxon>Uroviricota</taxon>
        <taxon>Caudoviricetes</taxon>
        <taxon>Helsingorvirus</taxon>
        <taxon>Helsingorvirus Cba171</taxon>
    </lineage>
</organism>
<keyword evidence="2" id="KW-1185">Reference proteome</keyword>
<dbReference type="Proteomes" id="UP000014710">
    <property type="component" value="Segment"/>
</dbReference>
<reference evidence="2" key="2">
    <citation type="submission" date="2013-03" db="EMBL/GenBank/DDBJ databases">
        <title>The Cellulophaga phages: a novel, diverse, and globally ubiquitous model system.</title>
        <authorList>
            <person name="Holmfeldt K."/>
            <person name="Solonenko N."/>
            <person name="Shah M."/>
            <person name="Corrier K."/>
            <person name="Riemann L."/>
            <person name="VerBerkmoes N.C."/>
            <person name="Sullivan M.B."/>
        </authorList>
    </citation>
    <scope>NUCLEOTIDE SEQUENCE [LARGE SCALE GENOMIC DNA]</scope>
</reference>
<name>S0A0I8_9CAUD</name>
<reference evidence="1 2" key="1">
    <citation type="journal article" date="2013" name="Proc. Natl. Acad. Sci. U.S.A.">
        <title>Twelve previously unknown phage genera are ubiquitous in global oceans.</title>
        <authorList>
            <person name="Holmfeldt K."/>
            <person name="Solonenko N."/>
            <person name="Shah M."/>
            <person name="Corrier K."/>
            <person name="Riemann L."/>
            <person name="Verberkmoes N.C."/>
            <person name="Sullivan M.B."/>
        </authorList>
    </citation>
    <scope>NUCLEOTIDE SEQUENCE [LARGE SCALE GENOMIC DNA]</scope>
    <source>
        <strain evidence="1">Phi17:1</strain>
    </source>
</reference>
<proteinExistence type="predicted"/>
<dbReference type="GeneID" id="16796924"/>
<dbReference type="RefSeq" id="YP_008241360.1">
    <property type="nucleotide sequence ID" value="NC_021795.1"/>
</dbReference>
<dbReference type="EMBL" id="KC821617">
    <property type="protein sequence ID" value="AGO48320.1"/>
    <property type="molecule type" value="Genomic_DNA"/>
</dbReference>
<sequence length="55" mass="6005">MGYKDENIKHRKGVNLSKPKYKCPNCKAGISVKASFVSCSGCKKVIDGDDLITTK</sequence>
<evidence type="ECO:0000313" key="2">
    <source>
        <dbReference type="Proteomes" id="UP000014710"/>
    </source>
</evidence>
<accession>S0A0I8</accession>
<protein>
    <submittedName>
        <fullName evidence="1">Uncharacterized protein</fullName>
    </submittedName>
</protein>
<evidence type="ECO:0000313" key="1">
    <source>
        <dbReference type="EMBL" id="AGO48320.1"/>
    </source>
</evidence>
<dbReference type="KEGG" id="vg:16796924"/>